<name>A0A7S6U5B2_9CYAN</name>
<accession>A0A7S6U5B2</accession>
<evidence type="ECO:0000313" key="2">
    <source>
        <dbReference type="Proteomes" id="UP000593846"/>
    </source>
</evidence>
<protein>
    <submittedName>
        <fullName evidence="1">Uncharacterized protein</fullName>
    </submittedName>
</protein>
<dbReference type="EMBL" id="CP063311">
    <property type="protein sequence ID" value="QOV22304.1"/>
    <property type="molecule type" value="Genomic_DNA"/>
</dbReference>
<dbReference type="Proteomes" id="UP000593846">
    <property type="component" value="Chromosome"/>
</dbReference>
<reference evidence="2" key="1">
    <citation type="submission" date="2020-10" db="EMBL/GenBank/DDBJ databases">
        <title>Genome-based taxonomic classification of the species Anabaenopsis elenkinii.</title>
        <authorList>
            <person name="Delbaje E."/>
            <person name="Andreote A.P.D."/>
            <person name="Pellegrinetti T.A."/>
            <person name="Cruz R.B."/>
            <person name="Branco L.H.Z."/>
            <person name="Fiore M.F."/>
        </authorList>
    </citation>
    <scope>NUCLEOTIDE SEQUENCE [LARGE SCALE GENOMIC DNA]</scope>
    <source>
        <strain evidence="2">CCIBt3563</strain>
    </source>
</reference>
<gene>
    <name evidence="1" type="ORF">IM676_16745</name>
</gene>
<dbReference type="AlphaFoldDB" id="A0A7S6U5B2"/>
<proteinExistence type="predicted"/>
<evidence type="ECO:0000313" key="1">
    <source>
        <dbReference type="EMBL" id="QOV22304.1"/>
    </source>
</evidence>
<keyword evidence="2" id="KW-1185">Reference proteome</keyword>
<dbReference type="RefSeq" id="WP_200987936.1">
    <property type="nucleotide sequence ID" value="NZ_CP063311.1"/>
</dbReference>
<dbReference type="KEGG" id="aee:IM676_16745"/>
<sequence length="101" mass="11268">MASLAIFSDAGKFDSTKSAIASMSEIFSREIPHWCLSSQPNVCKTLAHREMPLLSKQLFERLSNCQAENENVLKSVTNWWPCLQGVIGTLETATTYYVAHS</sequence>
<organism evidence="1 2">
    <name type="scientific">Anabaenopsis elenkinii CCIBt3563</name>
    <dbReference type="NCBI Taxonomy" id="2779889"/>
    <lineage>
        <taxon>Bacteria</taxon>
        <taxon>Bacillati</taxon>
        <taxon>Cyanobacteriota</taxon>
        <taxon>Cyanophyceae</taxon>
        <taxon>Nostocales</taxon>
        <taxon>Nodulariaceae</taxon>
        <taxon>Anabaenopsis</taxon>
    </lineage>
</organism>